<dbReference type="SUPFAM" id="SSF52540">
    <property type="entry name" value="P-loop containing nucleoside triphosphate hydrolases"/>
    <property type="match status" value="1"/>
</dbReference>
<accession>A0A448WN38</accession>
<dbReference type="InterPro" id="IPR027417">
    <property type="entry name" value="P-loop_NTPase"/>
</dbReference>
<dbReference type="EMBL" id="CAAALY010025996">
    <property type="protein sequence ID" value="VEL15805.1"/>
    <property type="molecule type" value="Genomic_DNA"/>
</dbReference>
<comment type="caution">
    <text evidence="1">The sequence shown here is derived from an EMBL/GenBank/DDBJ whole genome shotgun (WGS) entry which is preliminary data.</text>
</comment>
<dbReference type="OrthoDB" id="9989112at2759"/>
<name>A0A448WN38_9PLAT</name>
<evidence type="ECO:0000313" key="2">
    <source>
        <dbReference type="Proteomes" id="UP000784294"/>
    </source>
</evidence>
<evidence type="ECO:0000313" key="1">
    <source>
        <dbReference type="EMBL" id="VEL15805.1"/>
    </source>
</evidence>
<gene>
    <name evidence="1" type="ORF">PXEA_LOCUS9245</name>
</gene>
<reference evidence="1" key="1">
    <citation type="submission" date="2018-11" db="EMBL/GenBank/DDBJ databases">
        <authorList>
            <consortium name="Pathogen Informatics"/>
        </authorList>
    </citation>
    <scope>NUCLEOTIDE SEQUENCE</scope>
</reference>
<organism evidence="1 2">
    <name type="scientific">Protopolystoma xenopodis</name>
    <dbReference type="NCBI Taxonomy" id="117903"/>
    <lineage>
        <taxon>Eukaryota</taxon>
        <taxon>Metazoa</taxon>
        <taxon>Spiralia</taxon>
        <taxon>Lophotrochozoa</taxon>
        <taxon>Platyhelminthes</taxon>
        <taxon>Monogenea</taxon>
        <taxon>Polyopisthocotylea</taxon>
        <taxon>Polystomatidea</taxon>
        <taxon>Polystomatidae</taxon>
        <taxon>Protopolystoma</taxon>
    </lineage>
</organism>
<keyword evidence="2" id="KW-1185">Reference proteome</keyword>
<sequence length="68" mass="7743">MSFARRQGMLFTEASAKTGEGVDLMFIELAEKIYLHPEFWDDNRFLHNRIRITQSPPSSGCSCSPFSS</sequence>
<proteinExistence type="predicted"/>
<dbReference type="AlphaFoldDB" id="A0A448WN38"/>
<dbReference type="Proteomes" id="UP000784294">
    <property type="component" value="Unassembled WGS sequence"/>
</dbReference>
<protein>
    <submittedName>
        <fullName evidence="1">Uncharacterized protein</fullName>
    </submittedName>
</protein>
<dbReference type="Gene3D" id="3.40.50.300">
    <property type="entry name" value="P-loop containing nucleotide triphosphate hydrolases"/>
    <property type="match status" value="1"/>
</dbReference>